<organism evidence="1 2">
    <name type="scientific">Diphasiastrum complanatum</name>
    <name type="common">Issler's clubmoss</name>
    <name type="synonym">Lycopodium complanatum</name>
    <dbReference type="NCBI Taxonomy" id="34168"/>
    <lineage>
        <taxon>Eukaryota</taxon>
        <taxon>Viridiplantae</taxon>
        <taxon>Streptophyta</taxon>
        <taxon>Embryophyta</taxon>
        <taxon>Tracheophyta</taxon>
        <taxon>Lycopodiopsida</taxon>
        <taxon>Lycopodiales</taxon>
        <taxon>Lycopodiaceae</taxon>
        <taxon>Lycopodioideae</taxon>
        <taxon>Diphasiastrum</taxon>
    </lineage>
</organism>
<evidence type="ECO:0000313" key="1">
    <source>
        <dbReference type="EMBL" id="KAJ7539601.1"/>
    </source>
</evidence>
<name>A0ACC2CC88_DIPCM</name>
<comment type="caution">
    <text evidence="1">The sequence shown here is derived from an EMBL/GenBank/DDBJ whole genome shotgun (WGS) entry which is preliminary data.</text>
</comment>
<accession>A0ACC2CC88</accession>
<protein>
    <submittedName>
        <fullName evidence="1">Uncharacterized protein</fullName>
    </submittedName>
</protein>
<dbReference type="Proteomes" id="UP001162992">
    <property type="component" value="Chromosome 11"/>
</dbReference>
<reference evidence="2" key="1">
    <citation type="journal article" date="2024" name="Proc. Natl. Acad. Sci. U.S.A.">
        <title>Extraordinary preservation of gene collinearity over three hundred million years revealed in homosporous lycophytes.</title>
        <authorList>
            <person name="Li C."/>
            <person name="Wickell D."/>
            <person name="Kuo L.Y."/>
            <person name="Chen X."/>
            <person name="Nie B."/>
            <person name="Liao X."/>
            <person name="Peng D."/>
            <person name="Ji J."/>
            <person name="Jenkins J."/>
            <person name="Williams M."/>
            <person name="Shu S."/>
            <person name="Plott C."/>
            <person name="Barry K."/>
            <person name="Rajasekar S."/>
            <person name="Grimwood J."/>
            <person name="Han X."/>
            <person name="Sun S."/>
            <person name="Hou Z."/>
            <person name="He W."/>
            <person name="Dai G."/>
            <person name="Sun C."/>
            <person name="Schmutz J."/>
            <person name="Leebens-Mack J.H."/>
            <person name="Li F.W."/>
            <person name="Wang L."/>
        </authorList>
    </citation>
    <scope>NUCLEOTIDE SEQUENCE [LARGE SCALE GENOMIC DNA]</scope>
    <source>
        <strain evidence="2">cv. PW_Plant_1</strain>
    </source>
</reference>
<evidence type="ECO:0000313" key="2">
    <source>
        <dbReference type="Proteomes" id="UP001162992"/>
    </source>
</evidence>
<keyword evidence="2" id="KW-1185">Reference proteome</keyword>
<sequence>MSLQMHEHSRVPPGFRFHPTDEELVGYYLQKKVACKKIDLDVIREIDLYRMEPWDLQERCRIGTGEQHEWYFFSHKDKKYPTGTRTNRATGAGFWKATGRDKAIFSKYKVIGMRKTLVFYRGRAPNGQKTDWIMHEYRLEDESSTNCTNEEGWVVCRVFKKRLIHRRIGENDAACCYEEQVALLPELESPENLLKENSYFTHPFVCKEELDLEDYEPYQYSFSQFPQMGSPSSYCDGSHSSVVGLILESSSREINHPLPLLFEVPELDGHRPKPNARSDLGSGSQEDAITEWSVVDRLVAEQLGQDQTSKDLSLRLPTSCSESMGEVASLIQASKASQQLDYSYPGDVDLWSFVR</sequence>
<proteinExistence type="predicted"/>
<gene>
    <name evidence="1" type="ORF">O6H91_11G101000</name>
</gene>
<dbReference type="EMBL" id="CM055102">
    <property type="protein sequence ID" value="KAJ7539601.1"/>
    <property type="molecule type" value="Genomic_DNA"/>
</dbReference>